<protein>
    <submittedName>
        <fullName evidence="2">Uncharacterized protein</fullName>
    </submittedName>
</protein>
<evidence type="ECO:0000313" key="2">
    <source>
        <dbReference type="EMBL" id="CAA3024890.1"/>
    </source>
</evidence>
<dbReference type="Proteomes" id="UP000594638">
    <property type="component" value="Unassembled WGS sequence"/>
</dbReference>
<evidence type="ECO:0000313" key="3">
    <source>
        <dbReference type="Proteomes" id="UP000594638"/>
    </source>
</evidence>
<dbReference type="AlphaFoldDB" id="A0A8S0UZ23"/>
<dbReference type="Gramene" id="OE9A000941T1">
    <property type="protein sequence ID" value="OE9A000941C1"/>
    <property type="gene ID" value="OE9A000941"/>
</dbReference>
<organism evidence="2 3">
    <name type="scientific">Olea europaea subsp. europaea</name>
    <dbReference type="NCBI Taxonomy" id="158383"/>
    <lineage>
        <taxon>Eukaryota</taxon>
        <taxon>Viridiplantae</taxon>
        <taxon>Streptophyta</taxon>
        <taxon>Embryophyta</taxon>
        <taxon>Tracheophyta</taxon>
        <taxon>Spermatophyta</taxon>
        <taxon>Magnoliopsida</taxon>
        <taxon>eudicotyledons</taxon>
        <taxon>Gunneridae</taxon>
        <taxon>Pentapetalae</taxon>
        <taxon>asterids</taxon>
        <taxon>lamiids</taxon>
        <taxon>Lamiales</taxon>
        <taxon>Oleaceae</taxon>
        <taxon>Oleeae</taxon>
        <taxon>Olea</taxon>
    </lineage>
</organism>
<comment type="caution">
    <text evidence="2">The sequence shown here is derived from an EMBL/GenBank/DDBJ whole genome shotgun (WGS) entry which is preliminary data.</text>
</comment>
<dbReference type="EMBL" id="CACTIH010009119">
    <property type="protein sequence ID" value="CAA3024890.1"/>
    <property type="molecule type" value="Genomic_DNA"/>
</dbReference>
<dbReference type="OrthoDB" id="1612127at2759"/>
<evidence type="ECO:0000256" key="1">
    <source>
        <dbReference type="SAM" id="MobiDB-lite"/>
    </source>
</evidence>
<proteinExistence type="predicted"/>
<reference evidence="2 3" key="1">
    <citation type="submission" date="2019-12" db="EMBL/GenBank/DDBJ databases">
        <authorList>
            <person name="Alioto T."/>
            <person name="Alioto T."/>
            <person name="Gomez Garrido J."/>
        </authorList>
    </citation>
    <scope>NUCLEOTIDE SEQUENCE [LARGE SCALE GENOMIC DNA]</scope>
</reference>
<keyword evidence="3" id="KW-1185">Reference proteome</keyword>
<accession>A0A8S0UZ23</accession>
<sequence length="57" mass="5955">MKMLGVLKGEPLVTKLAKVAQYGVLPGAMIAALVHSPPDYISPKKTSDSKTPSSSSQ</sequence>
<name>A0A8S0UZ23_OLEEU</name>
<feature type="region of interest" description="Disordered" evidence="1">
    <location>
        <begin position="38"/>
        <end position="57"/>
    </location>
</feature>
<gene>
    <name evidence="2" type="ORF">OLEA9_A000941</name>
</gene>